<keyword evidence="1 6" id="KW-0808">Transferase</keyword>
<keyword evidence="7" id="KW-1185">Reference proteome</keyword>
<dbReference type="InterPro" id="IPR050179">
    <property type="entry name" value="Trans_hexapeptide_repeat"/>
</dbReference>
<dbReference type="SUPFAM" id="SSF51161">
    <property type="entry name" value="Trimeric LpxA-like enzymes"/>
    <property type="match status" value="1"/>
</dbReference>
<evidence type="ECO:0000256" key="4">
    <source>
        <dbReference type="PIRSR" id="PIRSR620019-2"/>
    </source>
</evidence>
<dbReference type="PANTHER" id="PTHR43300">
    <property type="entry name" value="ACETYLTRANSFERASE"/>
    <property type="match status" value="1"/>
</dbReference>
<feature type="active site" description="Proton acceptor" evidence="3">
    <location>
        <position position="140"/>
    </location>
</feature>
<sequence length="212" mass="22403">MEDLLLIGGGGHCKGVLDTITSSDNFNVVGIIDIKEKVGSYVDEIKVIGTDDDLEKIFENGIKNAFITIGNVNVSSVRRNIFMKLKKIGFKFPQIIDSSAVISTNCIIGEGTYVGKRVVVNSHAIIGVNCIINSGSIIEHDCIIGDFTHIAPGAVLSGGVNVGNNSLLGTNSTVIQGINIGENTLIGAGSVVIKNINDNCIAYGNPCKEIKR</sequence>
<dbReference type="InterPro" id="IPR041561">
    <property type="entry name" value="PglD_N"/>
</dbReference>
<evidence type="ECO:0000256" key="2">
    <source>
        <dbReference type="ARBA" id="ARBA00022737"/>
    </source>
</evidence>
<evidence type="ECO:0000256" key="3">
    <source>
        <dbReference type="PIRSR" id="PIRSR620019-1"/>
    </source>
</evidence>
<dbReference type="Pfam" id="PF17836">
    <property type="entry name" value="PglD_N"/>
    <property type="match status" value="1"/>
</dbReference>
<keyword evidence="2" id="KW-0677">Repeat</keyword>
<comment type="caution">
    <text evidence="6">The sequence shown here is derived from an EMBL/GenBank/DDBJ whole genome shotgun (WGS) entry which is preliminary data.</text>
</comment>
<evidence type="ECO:0000313" key="7">
    <source>
        <dbReference type="Proteomes" id="UP000580568"/>
    </source>
</evidence>
<dbReference type="AlphaFoldDB" id="A0A6V8SKM2"/>
<dbReference type="NCBIfam" id="TIGR03570">
    <property type="entry name" value="NeuD_NnaD"/>
    <property type="match status" value="1"/>
</dbReference>
<dbReference type="Gene3D" id="3.40.50.20">
    <property type="match status" value="1"/>
</dbReference>
<proteinExistence type="predicted"/>
<dbReference type="Gene3D" id="2.160.10.10">
    <property type="entry name" value="Hexapeptide repeat proteins"/>
    <property type="match status" value="1"/>
</dbReference>
<reference evidence="6 7" key="1">
    <citation type="submission" date="2020-07" db="EMBL/GenBank/DDBJ databases">
        <title>A new beta-1,3-glucan-decomposing anaerobic bacterium isolated from anoxic soil subjected to biological soil disinfestation.</title>
        <authorList>
            <person name="Ueki A."/>
            <person name="Tonouchi A."/>
        </authorList>
    </citation>
    <scope>NUCLEOTIDE SEQUENCE [LARGE SCALE GENOMIC DNA]</scope>
    <source>
        <strain evidence="6 7">TW1</strain>
    </source>
</reference>
<dbReference type="CDD" id="cd03360">
    <property type="entry name" value="LbH_AT_putative"/>
    <property type="match status" value="1"/>
</dbReference>
<dbReference type="Proteomes" id="UP000580568">
    <property type="component" value="Unassembled WGS sequence"/>
</dbReference>
<gene>
    <name evidence="6" type="ORF">bsdtw1_03219</name>
</gene>
<organism evidence="6 7">
    <name type="scientific">Clostridium fungisolvens</name>
    <dbReference type="NCBI Taxonomy" id="1604897"/>
    <lineage>
        <taxon>Bacteria</taxon>
        <taxon>Bacillati</taxon>
        <taxon>Bacillota</taxon>
        <taxon>Clostridia</taxon>
        <taxon>Eubacteriales</taxon>
        <taxon>Clostridiaceae</taxon>
        <taxon>Clostridium</taxon>
    </lineage>
</organism>
<feature type="binding site" evidence="4">
    <location>
        <position position="149"/>
    </location>
    <ligand>
        <name>acetyl-CoA</name>
        <dbReference type="ChEBI" id="CHEBI:57288"/>
    </ligand>
</feature>
<dbReference type="Pfam" id="PF00132">
    <property type="entry name" value="Hexapep"/>
    <property type="match status" value="1"/>
</dbReference>
<feature type="site" description="Increases basicity of active site His" evidence="3">
    <location>
        <position position="141"/>
    </location>
</feature>
<dbReference type="InterPro" id="IPR018357">
    <property type="entry name" value="Hexapep_transf_CS"/>
</dbReference>
<dbReference type="InterPro" id="IPR020019">
    <property type="entry name" value="AcTrfase_PglD-like"/>
</dbReference>
<feature type="domain" description="PglD N-terminal" evidence="5">
    <location>
        <begin position="4"/>
        <end position="85"/>
    </location>
</feature>
<evidence type="ECO:0000256" key="1">
    <source>
        <dbReference type="ARBA" id="ARBA00022679"/>
    </source>
</evidence>
<name>A0A6V8SKM2_9CLOT</name>
<dbReference type="PROSITE" id="PS00101">
    <property type="entry name" value="HEXAPEP_TRANSFERASES"/>
    <property type="match status" value="1"/>
</dbReference>
<accession>A0A6V8SKM2</accession>
<evidence type="ECO:0000313" key="6">
    <source>
        <dbReference type="EMBL" id="GFP77105.1"/>
    </source>
</evidence>
<dbReference type="RefSeq" id="WP_183278494.1">
    <property type="nucleotide sequence ID" value="NZ_BLZR01000001.1"/>
</dbReference>
<feature type="binding site" evidence="4">
    <location>
        <position position="70"/>
    </location>
    <ligand>
        <name>substrate</name>
    </ligand>
</feature>
<dbReference type="PANTHER" id="PTHR43300:SF7">
    <property type="entry name" value="UDP-N-ACETYLBACILLOSAMINE N-ACETYLTRANSFERASE"/>
    <property type="match status" value="1"/>
</dbReference>
<evidence type="ECO:0000259" key="5">
    <source>
        <dbReference type="Pfam" id="PF17836"/>
    </source>
</evidence>
<dbReference type="EMBL" id="BLZR01000001">
    <property type="protein sequence ID" value="GFP77105.1"/>
    <property type="molecule type" value="Genomic_DNA"/>
</dbReference>
<dbReference type="GO" id="GO:0016740">
    <property type="term" value="F:transferase activity"/>
    <property type="evidence" value="ECO:0007669"/>
    <property type="project" value="UniProtKB-KW"/>
</dbReference>
<dbReference type="InterPro" id="IPR011004">
    <property type="entry name" value="Trimer_LpxA-like_sf"/>
</dbReference>
<dbReference type="InterPro" id="IPR001451">
    <property type="entry name" value="Hexapep"/>
</dbReference>
<protein>
    <submittedName>
        <fullName evidence="6">Acetyltransferase EpsM</fullName>
    </submittedName>
</protein>